<sequence>MSTPDLAERYGTATPARRRSRVAVIAAVAVLAVVGVVWLVWVMLAHGRPLVQSDMVSFETRGQHAVDARFTVVRRSTDVEASCLLRAYASDHTIVGELNVPVGPEQPATATLDATVRTERLATSVDTIGCTAPGQTLRR</sequence>
<evidence type="ECO:0000313" key="2">
    <source>
        <dbReference type="EMBL" id="QNN51647.1"/>
    </source>
</evidence>
<keyword evidence="1" id="KW-1133">Transmembrane helix</keyword>
<organism evidence="2 3">
    <name type="scientific">Nocardioides mesophilus</name>
    <dbReference type="NCBI Taxonomy" id="433659"/>
    <lineage>
        <taxon>Bacteria</taxon>
        <taxon>Bacillati</taxon>
        <taxon>Actinomycetota</taxon>
        <taxon>Actinomycetes</taxon>
        <taxon>Propionibacteriales</taxon>
        <taxon>Nocardioidaceae</taxon>
        <taxon>Nocardioides</taxon>
    </lineage>
</organism>
<keyword evidence="1" id="KW-0812">Transmembrane</keyword>
<protein>
    <submittedName>
        <fullName evidence="2">DUF4307 domain-containing protein</fullName>
    </submittedName>
</protein>
<dbReference type="Pfam" id="PF14155">
    <property type="entry name" value="DUF4307"/>
    <property type="match status" value="1"/>
</dbReference>
<dbReference type="EMBL" id="CP060713">
    <property type="protein sequence ID" value="QNN51647.1"/>
    <property type="molecule type" value="Genomic_DNA"/>
</dbReference>
<gene>
    <name evidence="2" type="ORF">H9L09_13860</name>
</gene>
<keyword evidence="1" id="KW-0472">Membrane</keyword>
<keyword evidence="3" id="KW-1185">Reference proteome</keyword>
<feature type="transmembrane region" description="Helical" evidence="1">
    <location>
        <begin position="21"/>
        <end position="44"/>
    </location>
</feature>
<dbReference type="AlphaFoldDB" id="A0A7G9R7S2"/>
<evidence type="ECO:0000313" key="3">
    <source>
        <dbReference type="Proteomes" id="UP000515947"/>
    </source>
</evidence>
<reference evidence="2 3" key="1">
    <citation type="submission" date="2020-08" db="EMBL/GenBank/DDBJ databases">
        <title>Genome sequence of Nocardioides mesophilus KACC 16243T.</title>
        <authorList>
            <person name="Hyun D.-W."/>
            <person name="Bae J.-W."/>
        </authorList>
    </citation>
    <scope>NUCLEOTIDE SEQUENCE [LARGE SCALE GENOMIC DNA]</scope>
    <source>
        <strain evidence="2 3">KACC 16243</strain>
    </source>
</reference>
<name>A0A7G9R7S2_9ACTN</name>
<dbReference type="RefSeq" id="WP_187577483.1">
    <property type="nucleotide sequence ID" value="NZ_CP060713.1"/>
</dbReference>
<dbReference type="Proteomes" id="UP000515947">
    <property type="component" value="Chromosome"/>
</dbReference>
<accession>A0A7G9R7S2</accession>
<dbReference type="KEGG" id="nmes:H9L09_13860"/>
<evidence type="ECO:0000256" key="1">
    <source>
        <dbReference type="SAM" id="Phobius"/>
    </source>
</evidence>
<dbReference type="InterPro" id="IPR025443">
    <property type="entry name" value="DUF4307"/>
</dbReference>
<proteinExistence type="predicted"/>